<comment type="caution">
    <text evidence="2">The sequence shown here is derived from an EMBL/GenBank/DDBJ whole genome shotgun (WGS) entry which is preliminary data.</text>
</comment>
<keyword evidence="1" id="KW-0732">Signal</keyword>
<proteinExistence type="predicted"/>
<dbReference type="RefSeq" id="WP_129227066.1">
    <property type="nucleotide sequence ID" value="NZ_QYBB01000012.1"/>
</dbReference>
<reference evidence="2 3" key="2">
    <citation type="submission" date="2019-02" db="EMBL/GenBank/DDBJ databases">
        <title>'Lichenibacterium ramalinii' gen. nov. sp. nov., 'Lichenibacterium minor' gen. nov. sp. nov.</title>
        <authorList>
            <person name="Pankratov T."/>
        </authorList>
    </citation>
    <scope>NUCLEOTIDE SEQUENCE [LARGE SCALE GENOMIC DNA]</scope>
    <source>
        <strain evidence="2 3">RmlP026</strain>
    </source>
</reference>
<reference evidence="2 3" key="1">
    <citation type="submission" date="2018-12" db="EMBL/GenBank/DDBJ databases">
        <authorList>
            <person name="Grouzdev D.S."/>
            <person name="Krutkina M.S."/>
        </authorList>
    </citation>
    <scope>NUCLEOTIDE SEQUENCE [LARGE SCALE GENOMIC DNA]</scope>
    <source>
        <strain evidence="2 3">RmlP026</strain>
    </source>
</reference>
<evidence type="ECO:0008006" key="4">
    <source>
        <dbReference type="Google" id="ProtNLM"/>
    </source>
</evidence>
<evidence type="ECO:0000256" key="1">
    <source>
        <dbReference type="SAM" id="SignalP"/>
    </source>
</evidence>
<dbReference type="AlphaFoldDB" id="A0A4Q2UA13"/>
<dbReference type="EMBL" id="QYBB01000012">
    <property type="protein sequence ID" value="RYC31725.1"/>
    <property type="molecule type" value="Genomic_DNA"/>
</dbReference>
<evidence type="ECO:0000313" key="3">
    <source>
        <dbReference type="Proteomes" id="UP000290759"/>
    </source>
</evidence>
<protein>
    <recommendedName>
        <fullName evidence="4">Cysteine rich repeat protein</fullName>
    </recommendedName>
</protein>
<sequence>MPSRFHAPFMLAALALCLDVAATRAEPSASDQEACTPDVFKICSSAIPSESAIVACLNAHVPQLSPACRAVIDPPRARPKRRSQRS</sequence>
<feature type="signal peptide" evidence="1">
    <location>
        <begin position="1"/>
        <end position="25"/>
    </location>
</feature>
<name>A0A4Q2UA13_9HYPH</name>
<dbReference type="OrthoDB" id="8245037at2"/>
<dbReference type="Proteomes" id="UP000290759">
    <property type="component" value="Unassembled WGS sequence"/>
</dbReference>
<evidence type="ECO:0000313" key="2">
    <source>
        <dbReference type="EMBL" id="RYC31725.1"/>
    </source>
</evidence>
<organism evidence="2 3">
    <name type="scientific">Lichenibacterium minor</name>
    <dbReference type="NCBI Taxonomy" id="2316528"/>
    <lineage>
        <taxon>Bacteria</taxon>
        <taxon>Pseudomonadati</taxon>
        <taxon>Pseudomonadota</taxon>
        <taxon>Alphaproteobacteria</taxon>
        <taxon>Hyphomicrobiales</taxon>
        <taxon>Lichenihabitantaceae</taxon>
        <taxon>Lichenibacterium</taxon>
    </lineage>
</organism>
<gene>
    <name evidence="2" type="ORF">D3273_12670</name>
</gene>
<feature type="chain" id="PRO_5020469239" description="Cysteine rich repeat protein" evidence="1">
    <location>
        <begin position="26"/>
        <end position="86"/>
    </location>
</feature>
<accession>A0A4Q2UA13</accession>
<keyword evidence="3" id="KW-1185">Reference proteome</keyword>